<evidence type="ECO:0000313" key="2">
    <source>
        <dbReference type="EMBL" id="GAH73655.1"/>
    </source>
</evidence>
<sequence>VTFVGQPHSNRLKIIQSLRDSGINVHVWGNGWKSGHISQEEMIRVFNQSRINLNLTKASTCSQGLQYARAHAHRQNPEQIKGRSFEIPGCEGFQLSGSVEDLNDYYEVGKEIVCFEDVDDLREKIYYYLSNEDERAAIALAGYQRTLREHTYAHRFANIFKRLGLPSKPLHEILNGDMQLGQATEFSKRIIEKGYLEKNLRELEQQRDKQQFIY</sequence>
<dbReference type="AlphaFoldDB" id="X1IWM6"/>
<gene>
    <name evidence="2" type="ORF">S03H2_45777</name>
</gene>
<dbReference type="InterPro" id="IPR055259">
    <property type="entry name" value="YkvP/CgeB_Glyco_trans-like"/>
</dbReference>
<protein>
    <recommendedName>
        <fullName evidence="1">Spore protein YkvP/CgeB glycosyl transferase-like domain-containing protein</fullName>
    </recommendedName>
</protein>
<feature type="non-terminal residue" evidence="2">
    <location>
        <position position="1"/>
    </location>
</feature>
<comment type="caution">
    <text evidence="2">The sequence shown here is derived from an EMBL/GenBank/DDBJ whole genome shotgun (WGS) entry which is preliminary data.</text>
</comment>
<name>X1IWM6_9ZZZZ</name>
<organism evidence="2">
    <name type="scientific">marine sediment metagenome</name>
    <dbReference type="NCBI Taxonomy" id="412755"/>
    <lineage>
        <taxon>unclassified sequences</taxon>
        <taxon>metagenomes</taxon>
        <taxon>ecological metagenomes</taxon>
    </lineage>
</organism>
<dbReference type="EMBL" id="BARU01028702">
    <property type="protein sequence ID" value="GAH73655.1"/>
    <property type="molecule type" value="Genomic_DNA"/>
</dbReference>
<proteinExistence type="predicted"/>
<feature type="domain" description="Spore protein YkvP/CgeB glycosyl transferase-like" evidence="1">
    <location>
        <begin position="13"/>
        <end position="159"/>
    </location>
</feature>
<reference evidence="2" key="1">
    <citation type="journal article" date="2014" name="Front. Microbiol.">
        <title>High frequency of phylogenetically diverse reductive dehalogenase-homologous genes in deep subseafloor sedimentary metagenomes.</title>
        <authorList>
            <person name="Kawai M."/>
            <person name="Futagami T."/>
            <person name="Toyoda A."/>
            <person name="Takaki Y."/>
            <person name="Nishi S."/>
            <person name="Hori S."/>
            <person name="Arai W."/>
            <person name="Tsubouchi T."/>
            <person name="Morono Y."/>
            <person name="Uchiyama I."/>
            <person name="Ito T."/>
            <person name="Fujiyama A."/>
            <person name="Inagaki F."/>
            <person name="Takami H."/>
        </authorList>
    </citation>
    <scope>NUCLEOTIDE SEQUENCE</scope>
    <source>
        <strain evidence="2">Expedition CK06-06</strain>
    </source>
</reference>
<accession>X1IWM6</accession>
<dbReference type="Pfam" id="PF13524">
    <property type="entry name" value="Glyco_trans_1_2"/>
    <property type="match status" value="1"/>
</dbReference>
<evidence type="ECO:0000259" key="1">
    <source>
        <dbReference type="Pfam" id="PF13524"/>
    </source>
</evidence>